<dbReference type="FunFam" id="3.30.70.270:FF:000001">
    <property type="entry name" value="Diguanylate cyclase domain protein"/>
    <property type="match status" value="1"/>
</dbReference>
<dbReference type="OrthoDB" id="898at2"/>
<comment type="caution">
    <text evidence="4">The sequence shown here is derived from an EMBL/GenBank/DDBJ whole genome shotgun (WGS) entry which is preliminary data.</text>
</comment>
<dbReference type="RefSeq" id="WP_133957448.1">
    <property type="nucleotide sequence ID" value="NZ_SORI01000007.1"/>
</dbReference>
<dbReference type="AlphaFoldDB" id="A0A4R8M6B1"/>
<keyword evidence="2" id="KW-0812">Transmembrane</keyword>
<dbReference type="Proteomes" id="UP000295066">
    <property type="component" value="Unassembled WGS sequence"/>
</dbReference>
<evidence type="ECO:0000259" key="3">
    <source>
        <dbReference type="PROSITE" id="PS50887"/>
    </source>
</evidence>
<gene>
    <name evidence="4" type="ORF">C8D99_10790</name>
</gene>
<keyword evidence="2" id="KW-0472">Membrane</keyword>
<dbReference type="InterPro" id="IPR029787">
    <property type="entry name" value="Nucleotide_cyclase"/>
</dbReference>
<dbReference type="PANTHER" id="PTHR46663:SF2">
    <property type="entry name" value="GGDEF DOMAIN-CONTAINING PROTEIN"/>
    <property type="match status" value="1"/>
</dbReference>
<proteinExistence type="predicted"/>
<dbReference type="Gene3D" id="3.30.70.270">
    <property type="match status" value="1"/>
</dbReference>
<dbReference type="EMBL" id="SORI01000007">
    <property type="protein sequence ID" value="TDY60883.1"/>
    <property type="molecule type" value="Genomic_DNA"/>
</dbReference>
<name>A0A4R8M6B1_9BACT</name>
<organism evidence="4 5">
    <name type="scientific">Aminivibrio pyruvatiphilus</name>
    <dbReference type="NCBI Taxonomy" id="1005740"/>
    <lineage>
        <taxon>Bacteria</taxon>
        <taxon>Thermotogati</taxon>
        <taxon>Synergistota</taxon>
        <taxon>Synergistia</taxon>
        <taxon>Synergistales</taxon>
        <taxon>Aminobacteriaceae</taxon>
        <taxon>Aminivibrio</taxon>
    </lineage>
</organism>
<dbReference type="PROSITE" id="PS50887">
    <property type="entry name" value="GGDEF"/>
    <property type="match status" value="1"/>
</dbReference>
<sequence>MISLTRRDFLKGGWSLLSTLRIHRRLNLLSLMFSAMVALFIIAGGGAIHYRLHQEHGASHARLAAAELAGKAGQLLRMGLSLTDFLAFDEVCEGTTANNPLLLSAAVYDTQCRLLYGSEAGYGVPPELPCGEVTRTLQEGKGTMEQVVLHAITGTDNTLFGFAAVSVNRGAILRNTLRSVFRLAAAGILMLAGVLIIQNRLFRRIVEEPLAELVRTADSIGSLSMAQIASLRAKKGPDDIGRVYGALEQLLSRIFEARAELLKQNENLESVVRMRTEQLEESNALLAKDIERRKALERELRSMANKDPLTGLLNRRSLDIRLDRLLSEAGIQKQELAVLYIDLDFFKTINDTLGHETGDRLLVLVAGRLRAQVRKSDPVARIGGDEFIIVLPGLPAAPFASRLAEKIILALSETFNIDGNDLGISPSIGISLFPGDGRDPKSLLKNADLAMYMAKSRGRNTYCFFSPETSGEEDRRFPAKRG</sequence>
<feature type="transmembrane region" description="Helical" evidence="2">
    <location>
        <begin position="28"/>
        <end position="50"/>
    </location>
</feature>
<keyword evidence="5" id="KW-1185">Reference proteome</keyword>
<evidence type="ECO:0000313" key="4">
    <source>
        <dbReference type="EMBL" id="TDY60883.1"/>
    </source>
</evidence>
<dbReference type="SMART" id="SM00267">
    <property type="entry name" value="GGDEF"/>
    <property type="match status" value="1"/>
</dbReference>
<evidence type="ECO:0000256" key="2">
    <source>
        <dbReference type="SAM" id="Phobius"/>
    </source>
</evidence>
<dbReference type="PANTHER" id="PTHR46663">
    <property type="entry name" value="DIGUANYLATE CYCLASE DGCT-RELATED"/>
    <property type="match status" value="1"/>
</dbReference>
<evidence type="ECO:0000256" key="1">
    <source>
        <dbReference type="SAM" id="Coils"/>
    </source>
</evidence>
<feature type="coiled-coil region" evidence="1">
    <location>
        <begin position="247"/>
        <end position="306"/>
    </location>
</feature>
<evidence type="ECO:0000313" key="5">
    <source>
        <dbReference type="Proteomes" id="UP000295066"/>
    </source>
</evidence>
<dbReference type="Pfam" id="PF00990">
    <property type="entry name" value="GGDEF"/>
    <property type="match status" value="1"/>
</dbReference>
<feature type="domain" description="GGDEF" evidence="3">
    <location>
        <begin position="334"/>
        <end position="467"/>
    </location>
</feature>
<reference evidence="4 5" key="1">
    <citation type="submission" date="2019-03" db="EMBL/GenBank/DDBJ databases">
        <title>Genomic Encyclopedia of Type Strains, Phase IV (KMG-IV): sequencing the most valuable type-strain genomes for metagenomic binning, comparative biology and taxonomic classification.</title>
        <authorList>
            <person name="Goeker M."/>
        </authorList>
    </citation>
    <scope>NUCLEOTIDE SEQUENCE [LARGE SCALE GENOMIC DNA]</scope>
    <source>
        <strain evidence="4 5">DSM 25964</strain>
    </source>
</reference>
<keyword evidence="1" id="KW-0175">Coiled coil</keyword>
<dbReference type="CDD" id="cd01949">
    <property type="entry name" value="GGDEF"/>
    <property type="match status" value="1"/>
</dbReference>
<dbReference type="SUPFAM" id="SSF55073">
    <property type="entry name" value="Nucleotide cyclase"/>
    <property type="match status" value="1"/>
</dbReference>
<dbReference type="InterPro" id="IPR043128">
    <property type="entry name" value="Rev_trsase/Diguanyl_cyclase"/>
</dbReference>
<feature type="transmembrane region" description="Helical" evidence="2">
    <location>
        <begin position="179"/>
        <end position="197"/>
    </location>
</feature>
<dbReference type="NCBIfam" id="TIGR00254">
    <property type="entry name" value="GGDEF"/>
    <property type="match status" value="1"/>
</dbReference>
<protein>
    <submittedName>
        <fullName evidence="4">Diguanylate cyclase (GGDEF)-like protein</fullName>
    </submittedName>
</protein>
<keyword evidence="2" id="KW-1133">Transmembrane helix</keyword>
<accession>A0A4R8M6B1</accession>
<dbReference type="InterPro" id="IPR000160">
    <property type="entry name" value="GGDEF_dom"/>
</dbReference>
<dbReference type="InterPro" id="IPR052163">
    <property type="entry name" value="DGC-Regulatory_Protein"/>
</dbReference>